<dbReference type="PANTHER" id="PTHR43625">
    <property type="entry name" value="AFLATOXIN B1 ALDEHYDE REDUCTASE"/>
    <property type="match status" value="1"/>
</dbReference>
<dbReference type="GO" id="GO:0005737">
    <property type="term" value="C:cytoplasm"/>
    <property type="evidence" value="ECO:0007669"/>
    <property type="project" value="TreeGrafter"/>
</dbReference>
<dbReference type="GO" id="GO:0016491">
    <property type="term" value="F:oxidoreductase activity"/>
    <property type="evidence" value="ECO:0007669"/>
    <property type="project" value="UniProtKB-KW"/>
</dbReference>
<evidence type="ECO:0000256" key="1">
    <source>
        <dbReference type="ARBA" id="ARBA00023002"/>
    </source>
</evidence>
<dbReference type="Proteomes" id="UP000693970">
    <property type="component" value="Unassembled WGS sequence"/>
</dbReference>
<reference evidence="3" key="1">
    <citation type="journal article" date="2021" name="Sci. Rep.">
        <title>Diploid genomic architecture of Nitzschia inconspicua, an elite biomass production diatom.</title>
        <authorList>
            <person name="Oliver A."/>
            <person name="Podell S."/>
            <person name="Pinowska A."/>
            <person name="Traller J.C."/>
            <person name="Smith S.R."/>
            <person name="McClure R."/>
            <person name="Beliaev A."/>
            <person name="Bohutskyi P."/>
            <person name="Hill E.A."/>
            <person name="Rabines A."/>
            <person name="Zheng H."/>
            <person name="Allen L.Z."/>
            <person name="Kuo A."/>
            <person name="Grigoriev I.V."/>
            <person name="Allen A.E."/>
            <person name="Hazlebeck D."/>
            <person name="Allen E.E."/>
        </authorList>
    </citation>
    <scope>NUCLEOTIDE SEQUENCE</scope>
    <source>
        <strain evidence="3">Hildebrandi</strain>
    </source>
</reference>
<dbReference type="EMBL" id="JAGRRH010000001">
    <property type="protein sequence ID" value="KAG7374275.1"/>
    <property type="molecule type" value="Genomic_DNA"/>
</dbReference>
<keyword evidence="1" id="KW-0560">Oxidoreductase</keyword>
<organism evidence="3 4">
    <name type="scientific">Nitzschia inconspicua</name>
    <dbReference type="NCBI Taxonomy" id="303405"/>
    <lineage>
        <taxon>Eukaryota</taxon>
        <taxon>Sar</taxon>
        <taxon>Stramenopiles</taxon>
        <taxon>Ochrophyta</taxon>
        <taxon>Bacillariophyta</taxon>
        <taxon>Bacillariophyceae</taxon>
        <taxon>Bacillariophycidae</taxon>
        <taxon>Bacillariales</taxon>
        <taxon>Bacillariaceae</taxon>
        <taxon>Nitzschia</taxon>
    </lineage>
</organism>
<gene>
    <name evidence="3" type="ORF">IV203_013370</name>
</gene>
<comment type="caution">
    <text evidence="3">The sequence shown here is derived from an EMBL/GenBank/DDBJ whole genome shotgun (WGS) entry which is preliminary data.</text>
</comment>
<feature type="domain" description="NADP-dependent oxidoreductase" evidence="2">
    <location>
        <begin position="3"/>
        <end position="105"/>
    </location>
</feature>
<name>A0A9K3Q8Q8_9STRA</name>
<dbReference type="InterPro" id="IPR023210">
    <property type="entry name" value="NADP_OxRdtase_dom"/>
</dbReference>
<dbReference type="InterPro" id="IPR050791">
    <property type="entry name" value="Aldo-Keto_reductase"/>
</dbReference>
<dbReference type="AlphaFoldDB" id="A0A9K3Q8Q8"/>
<evidence type="ECO:0000259" key="2">
    <source>
        <dbReference type="Pfam" id="PF00248"/>
    </source>
</evidence>
<dbReference type="Pfam" id="PF00248">
    <property type="entry name" value="Aldo_ket_red"/>
    <property type="match status" value="1"/>
</dbReference>
<accession>A0A9K3Q8Q8</accession>
<evidence type="ECO:0000313" key="4">
    <source>
        <dbReference type="Proteomes" id="UP000693970"/>
    </source>
</evidence>
<proteinExistence type="predicted"/>
<dbReference type="PANTHER" id="PTHR43625:SF40">
    <property type="entry name" value="ALDO-KETO REDUCTASE YAKC [NADP(+)]"/>
    <property type="match status" value="1"/>
</dbReference>
<keyword evidence="4" id="KW-1185">Reference proteome</keyword>
<sequence>MVHEFSPISAIQHDWNTWVRNYEEILFATFRELDIRIDAYSPLGRGYFKGTVRERASDVLGKQDLRLMGFRKASEEKLPQNFPLVDEVAKLAIEMGITVGRLAVAGL</sequence>
<evidence type="ECO:0000313" key="3">
    <source>
        <dbReference type="EMBL" id="KAG7374275.1"/>
    </source>
</evidence>
<protein>
    <submittedName>
        <fullName evidence="3">Oxidoreductase, aldo/keto reductase</fullName>
    </submittedName>
</protein>
<reference evidence="3" key="2">
    <citation type="submission" date="2021-04" db="EMBL/GenBank/DDBJ databases">
        <authorList>
            <person name="Podell S."/>
        </authorList>
    </citation>
    <scope>NUCLEOTIDE SEQUENCE</scope>
    <source>
        <strain evidence="3">Hildebrandi</strain>
    </source>
</reference>
<dbReference type="OrthoDB" id="37537at2759"/>